<gene>
    <name evidence="1" type="ORF">E2C01_002850</name>
</gene>
<sequence length="83" mass="9404">MKAGIMAYLQVWSSRSMSRRGVEAAWVGQRLKLSYRTPSTQCLKAVVAREAGRGEKLETEGKSEEQVDTKEIIRCLLRFIVKS</sequence>
<evidence type="ECO:0000313" key="2">
    <source>
        <dbReference type="Proteomes" id="UP000324222"/>
    </source>
</evidence>
<name>A0A5B7CMB8_PORTR</name>
<organism evidence="1 2">
    <name type="scientific">Portunus trituberculatus</name>
    <name type="common">Swimming crab</name>
    <name type="synonym">Neptunus trituberculatus</name>
    <dbReference type="NCBI Taxonomy" id="210409"/>
    <lineage>
        <taxon>Eukaryota</taxon>
        <taxon>Metazoa</taxon>
        <taxon>Ecdysozoa</taxon>
        <taxon>Arthropoda</taxon>
        <taxon>Crustacea</taxon>
        <taxon>Multicrustacea</taxon>
        <taxon>Malacostraca</taxon>
        <taxon>Eumalacostraca</taxon>
        <taxon>Eucarida</taxon>
        <taxon>Decapoda</taxon>
        <taxon>Pleocyemata</taxon>
        <taxon>Brachyura</taxon>
        <taxon>Eubrachyura</taxon>
        <taxon>Portunoidea</taxon>
        <taxon>Portunidae</taxon>
        <taxon>Portuninae</taxon>
        <taxon>Portunus</taxon>
    </lineage>
</organism>
<dbReference type="AlphaFoldDB" id="A0A5B7CMB8"/>
<accession>A0A5B7CMB8</accession>
<keyword evidence="2" id="KW-1185">Reference proteome</keyword>
<proteinExistence type="predicted"/>
<protein>
    <submittedName>
        <fullName evidence="1">Uncharacterized protein</fullName>
    </submittedName>
</protein>
<dbReference type="Proteomes" id="UP000324222">
    <property type="component" value="Unassembled WGS sequence"/>
</dbReference>
<evidence type="ECO:0000313" key="1">
    <source>
        <dbReference type="EMBL" id="MPC10218.1"/>
    </source>
</evidence>
<dbReference type="EMBL" id="VSRR010000106">
    <property type="protein sequence ID" value="MPC10218.1"/>
    <property type="molecule type" value="Genomic_DNA"/>
</dbReference>
<reference evidence="1 2" key="1">
    <citation type="submission" date="2019-05" db="EMBL/GenBank/DDBJ databases">
        <title>Another draft genome of Portunus trituberculatus and its Hox gene families provides insights of decapod evolution.</title>
        <authorList>
            <person name="Jeong J.-H."/>
            <person name="Song I."/>
            <person name="Kim S."/>
            <person name="Choi T."/>
            <person name="Kim D."/>
            <person name="Ryu S."/>
            <person name="Kim W."/>
        </authorList>
    </citation>
    <scope>NUCLEOTIDE SEQUENCE [LARGE SCALE GENOMIC DNA]</scope>
    <source>
        <tissue evidence="1">Muscle</tissue>
    </source>
</reference>
<comment type="caution">
    <text evidence="1">The sequence shown here is derived from an EMBL/GenBank/DDBJ whole genome shotgun (WGS) entry which is preliminary data.</text>
</comment>